<evidence type="ECO:0000313" key="2">
    <source>
        <dbReference type="Proteomes" id="UP000283786"/>
    </source>
</evidence>
<dbReference type="Proteomes" id="UP000283786">
    <property type="component" value="Chromosome"/>
</dbReference>
<dbReference type="InterPro" id="IPR006683">
    <property type="entry name" value="Thioestr_dom"/>
</dbReference>
<protein>
    <submittedName>
        <fullName evidence="1">Uncharacterized protein</fullName>
    </submittedName>
</protein>
<dbReference type="AlphaFoldDB" id="A0A418SKZ5"/>
<dbReference type="InterPro" id="IPR029069">
    <property type="entry name" value="HotDog_dom_sf"/>
</dbReference>
<dbReference type="GO" id="GO:0016790">
    <property type="term" value="F:thiolester hydrolase activity"/>
    <property type="evidence" value="ECO:0007669"/>
    <property type="project" value="UniProtKB-ARBA"/>
</dbReference>
<dbReference type="Pfam" id="PF03061">
    <property type="entry name" value="4HBT"/>
    <property type="match status" value="1"/>
</dbReference>
<reference evidence="1 2" key="1">
    <citation type="submission" date="2020-08" db="EMBL/GenBank/DDBJ databases">
        <title>Genome sequence of Rhodobacteraceae bacterium Lw-13e.</title>
        <authorList>
            <person name="Poehlein A."/>
            <person name="Wolter L."/>
            <person name="Daniel R."/>
            <person name="Brinkhoff T."/>
        </authorList>
    </citation>
    <scope>NUCLEOTIDE SEQUENCE [LARGE SCALE GENOMIC DNA]</scope>
    <source>
        <strain evidence="1 2">Lw-13e</strain>
    </source>
</reference>
<proteinExistence type="predicted"/>
<keyword evidence="2" id="KW-1185">Reference proteome</keyword>
<organism evidence="1 2">
    <name type="scientific">Pseudooceanicola algae</name>
    <dbReference type="NCBI Taxonomy" id="1537215"/>
    <lineage>
        <taxon>Bacteria</taxon>
        <taxon>Pseudomonadati</taxon>
        <taxon>Pseudomonadota</taxon>
        <taxon>Alphaproteobacteria</taxon>
        <taxon>Rhodobacterales</taxon>
        <taxon>Paracoccaceae</taxon>
        <taxon>Pseudooceanicola</taxon>
    </lineage>
</organism>
<sequence>MTDLGVGTAALPVLMTMAPLDAVTPRGAVTGGWMLTQLDLAAGLAGRRASGGEALILSIKDLTFRDALRAGEDFQIRAELTRKGNTSFNLLLSAWAGASEPQREIFQADVLMVAVDAEGTPRKLL</sequence>
<gene>
    <name evidence="1" type="ORF">PSAL_021470</name>
</gene>
<dbReference type="Gene3D" id="3.10.129.10">
    <property type="entry name" value="Hotdog Thioesterase"/>
    <property type="match status" value="1"/>
</dbReference>
<dbReference type="InterPro" id="IPR033120">
    <property type="entry name" value="HOTDOG_ACOT"/>
</dbReference>
<dbReference type="SUPFAM" id="SSF54637">
    <property type="entry name" value="Thioesterase/thiol ester dehydrase-isomerase"/>
    <property type="match status" value="1"/>
</dbReference>
<name>A0A418SKZ5_9RHOB</name>
<dbReference type="EMBL" id="CP060436">
    <property type="protein sequence ID" value="QPM90905.1"/>
    <property type="molecule type" value="Genomic_DNA"/>
</dbReference>
<dbReference type="OrthoDB" id="9801856at2"/>
<dbReference type="PROSITE" id="PS51770">
    <property type="entry name" value="HOTDOG_ACOT"/>
    <property type="match status" value="1"/>
</dbReference>
<evidence type="ECO:0000313" key="1">
    <source>
        <dbReference type="EMBL" id="QPM90905.1"/>
    </source>
</evidence>
<dbReference type="KEGG" id="palw:PSAL_021470"/>
<dbReference type="RefSeq" id="WP_119837736.1">
    <property type="nucleotide sequence ID" value="NZ_CP060436.1"/>
</dbReference>
<accession>A0A418SKZ5</accession>